<protein>
    <submittedName>
        <fullName evidence="1">Uncharacterized protein</fullName>
    </submittedName>
</protein>
<accession>A0A9D4B5Y6</accession>
<evidence type="ECO:0000313" key="1">
    <source>
        <dbReference type="EMBL" id="KAH1182593.1"/>
    </source>
</evidence>
<sequence length="105" mass="11579">MLVSKVDFQEMGSQGAALLVTQTPFSPTLFRVKMKPPLALLLHRRFLSTLSSTEDTCVWIWPVQSPSQSPHPRLSLEEMAAVLHWMLGASHQTLQGDLPPVSGGK</sequence>
<dbReference type="AlphaFoldDB" id="A0A9D4B5Y6"/>
<keyword evidence="2" id="KW-1185">Reference proteome</keyword>
<reference evidence="1" key="1">
    <citation type="submission" date="2021-09" db="EMBL/GenBank/DDBJ databases">
        <title>The genome of Mauremys mutica provides insights into the evolution of semi-aquatic lifestyle.</title>
        <authorList>
            <person name="Gong S."/>
            <person name="Gao Y."/>
        </authorList>
    </citation>
    <scope>NUCLEOTIDE SEQUENCE</scope>
    <source>
        <strain evidence="1">MM-2020</strain>
        <tissue evidence="1">Muscle</tissue>
    </source>
</reference>
<dbReference type="Proteomes" id="UP000827986">
    <property type="component" value="Unassembled WGS sequence"/>
</dbReference>
<evidence type="ECO:0000313" key="2">
    <source>
        <dbReference type="Proteomes" id="UP000827986"/>
    </source>
</evidence>
<comment type="caution">
    <text evidence="1">The sequence shown here is derived from an EMBL/GenBank/DDBJ whole genome shotgun (WGS) entry which is preliminary data.</text>
</comment>
<dbReference type="EMBL" id="JAHDVG010000466">
    <property type="protein sequence ID" value="KAH1182593.1"/>
    <property type="molecule type" value="Genomic_DNA"/>
</dbReference>
<organism evidence="1 2">
    <name type="scientific">Mauremys mutica</name>
    <name type="common">yellowpond turtle</name>
    <dbReference type="NCBI Taxonomy" id="74926"/>
    <lineage>
        <taxon>Eukaryota</taxon>
        <taxon>Metazoa</taxon>
        <taxon>Chordata</taxon>
        <taxon>Craniata</taxon>
        <taxon>Vertebrata</taxon>
        <taxon>Euteleostomi</taxon>
        <taxon>Archelosauria</taxon>
        <taxon>Testudinata</taxon>
        <taxon>Testudines</taxon>
        <taxon>Cryptodira</taxon>
        <taxon>Durocryptodira</taxon>
        <taxon>Testudinoidea</taxon>
        <taxon>Geoemydidae</taxon>
        <taxon>Geoemydinae</taxon>
        <taxon>Mauremys</taxon>
    </lineage>
</organism>
<proteinExistence type="predicted"/>
<gene>
    <name evidence="1" type="ORF">KIL84_004085</name>
</gene>
<name>A0A9D4B5Y6_9SAUR</name>